<reference evidence="8" key="1">
    <citation type="journal article" date="2014" name="Genome Announc.">
        <title>Draft genome sequence of the formaldehyde-resistant fungus Byssochlamys spectabilis No. 5 (anamorph Paecilomyces variotii No. 5) (NBRC109023).</title>
        <authorList>
            <person name="Oka T."/>
            <person name="Ekino K."/>
            <person name="Fukuda K."/>
            <person name="Nomura Y."/>
        </authorList>
    </citation>
    <scope>NUCLEOTIDE SEQUENCE [LARGE SCALE GENOMIC DNA]</scope>
    <source>
        <strain evidence="8">No. 5 / NBRC 109023</strain>
    </source>
</reference>
<proteinExistence type="predicted"/>
<dbReference type="GO" id="GO:0035556">
    <property type="term" value="P:intracellular signal transduction"/>
    <property type="evidence" value="ECO:0007669"/>
    <property type="project" value="TreeGrafter"/>
</dbReference>
<dbReference type="InParanoid" id="V5HYL8"/>
<feature type="transmembrane region" description="Helical" evidence="5">
    <location>
        <begin position="136"/>
        <end position="157"/>
    </location>
</feature>
<evidence type="ECO:0000256" key="1">
    <source>
        <dbReference type="ARBA" id="ARBA00022741"/>
    </source>
</evidence>
<feature type="compositionally biased region" description="Polar residues" evidence="4">
    <location>
        <begin position="1"/>
        <end position="16"/>
    </location>
</feature>
<dbReference type="PROSITE" id="PS50011">
    <property type="entry name" value="PROTEIN_KINASE_DOM"/>
    <property type="match status" value="1"/>
</dbReference>
<feature type="region of interest" description="Disordered" evidence="4">
    <location>
        <begin position="343"/>
        <end position="458"/>
    </location>
</feature>
<dbReference type="InterPro" id="IPR011009">
    <property type="entry name" value="Kinase-like_dom_sf"/>
</dbReference>
<dbReference type="PROSITE" id="PS00107">
    <property type="entry name" value="PROTEIN_KINASE_ATP"/>
    <property type="match status" value="1"/>
</dbReference>
<dbReference type="Pfam" id="PF00069">
    <property type="entry name" value="Pkinase"/>
    <property type="match status" value="1"/>
</dbReference>
<evidence type="ECO:0000313" key="7">
    <source>
        <dbReference type="EMBL" id="GAD95095.1"/>
    </source>
</evidence>
<protein>
    <submittedName>
        <fullName evidence="7">Protein kinase, putative</fullName>
    </submittedName>
</protein>
<dbReference type="GO" id="GO:0005737">
    <property type="term" value="C:cytoplasm"/>
    <property type="evidence" value="ECO:0007669"/>
    <property type="project" value="TreeGrafter"/>
</dbReference>
<keyword evidence="2 3" id="KW-0067">ATP-binding</keyword>
<dbReference type="InterPro" id="IPR017441">
    <property type="entry name" value="Protein_kinase_ATP_BS"/>
</dbReference>
<keyword evidence="5" id="KW-0812">Transmembrane</keyword>
<dbReference type="OrthoDB" id="4062651at2759"/>
<dbReference type="Gene3D" id="3.30.200.20">
    <property type="entry name" value="Phosphorylase Kinase, domain 1"/>
    <property type="match status" value="1"/>
</dbReference>
<dbReference type="eggNOG" id="KOG0586">
    <property type="taxonomic scope" value="Eukaryota"/>
</dbReference>
<dbReference type="SUPFAM" id="SSF56112">
    <property type="entry name" value="Protein kinase-like (PK-like)"/>
    <property type="match status" value="1"/>
</dbReference>
<feature type="compositionally biased region" description="Basic and acidic residues" evidence="4">
    <location>
        <begin position="344"/>
        <end position="366"/>
    </location>
</feature>
<feature type="compositionally biased region" description="Basic and acidic residues" evidence="4">
    <location>
        <begin position="272"/>
        <end position="283"/>
    </location>
</feature>
<dbReference type="InterPro" id="IPR008271">
    <property type="entry name" value="Ser/Thr_kinase_AS"/>
</dbReference>
<dbReference type="Proteomes" id="UP000018001">
    <property type="component" value="Unassembled WGS sequence"/>
</dbReference>
<keyword evidence="5" id="KW-0472">Membrane</keyword>
<feature type="region of interest" description="Disordered" evidence="4">
    <location>
        <begin position="272"/>
        <end position="323"/>
    </location>
</feature>
<evidence type="ECO:0000313" key="8">
    <source>
        <dbReference type="Proteomes" id="UP000018001"/>
    </source>
</evidence>
<dbReference type="FunFam" id="1.10.510.10:FF:000985">
    <property type="entry name" value="Serine/threonine-protein kinase MARK2"/>
    <property type="match status" value="1"/>
</dbReference>
<dbReference type="GO" id="GO:0005524">
    <property type="term" value="F:ATP binding"/>
    <property type="evidence" value="ECO:0007669"/>
    <property type="project" value="UniProtKB-UniRule"/>
</dbReference>
<feature type="compositionally biased region" description="Polar residues" evidence="4">
    <location>
        <begin position="436"/>
        <end position="446"/>
    </location>
</feature>
<sequence length="876" mass="97100">MPSINEGNTGQTGNRQTKAKRLAGGRESDTVSKGGLQELQRPSNKRSWRAVVGDSLAPTPRSAKRRQDAGLRARARLRAEPHQVPMEMGVCRHRQPPIRADLFPPPAFFRLPPIRLFPGLRFLIIQPTALNNNNNIIIILLLPITTTPAVLSVWALVSNDLQSTFDLQSGVDVYDIIASPFFPSRRRQTLGAGGRLHFFYSPQCSPSHHASLATFSEVVRALCEGMARAEREALARLRIDTAFPRRQRSGYAHKSGATVNEDGVDEFGEVGFERPGRNGHGADDESEVLSELHTETPPISVPRAGDHPSSIHGDISYSHKPEDIRPSPIEAFLQNRRPSISFDPHVKLESGDHHVLQEPLVKRNEGGKPTPRGQMRPSGLRQQDTPFANDKESSPQHFSPRRRERQRVFPTGSSRVNSLQSPAEENSVGCELDRPTSLTSISTASPLSEELRTPPEGPRDMLLSPFAVASPVQRSASLDDPSLWSGSIATPFGSKPRSYTYDRNGSLRQSMRHSRRSTASSGKSPASTFLSMWSSRDEPAPQPDDEGQMVGTEYVLGKQIGFGGFSVVKEAYKVDESGETRRLAVKIVRKHVAGKSERENDQVQAEFDHEVRLWRYLNHPNVLTLDAVYETDYATFCFTRLAIGGTLFDAVRSNRQGLDMKLAKKYCYQLASAIRYLHEDARIVHRDIKLENCLLDPVVLPDGTKTSNLVLCDFGMAEWMSTDNGGNSPDPYDDATDRPPLKTIGPSDTSTSIAGSLEYASPELLSSSGGVIEPYVDVWAYGVVAYSVVVGSRPFQDSFSPRVTSNILNGNWNRDAVLAREAREHDTQDCEDALDIIKGCLEMDVEKRWNIRDVLDSTWLRECSSAGSMDETVWKL</sequence>
<dbReference type="FunFam" id="3.30.200.20:FF:000567">
    <property type="entry name" value="Serine/threonine-protein kinase MARK2"/>
    <property type="match status" value="1"/>
</dbReference>
<feature type="domain" description="Protein kinase" evidence="6">
    <location>
        <begin position="554"/>
        <end position="860"/>
    </location>
</feature>
<dbReference type="PROSITE" id="PS00108">
    <property type="entry name" value="PROTEIN_KINASE_ST"/>
    <property type="match status" value="1"/>
</dbReference>
<evidence type="ECO:0000259" key="6">
    <source>
        <dbReference type="PROSITE" id="PS50011"/>
    </source>
</evidence>
<keyword evidence="7" id="KW-0418">Kinase</keyword>
<evidence type="ECO:0000256" key="5">
    <source>
        <dbReference type="SAM" id="Phobius"/>
    </source>
</evidence>
<organism evidence="7 8">
    <name type="scientific">Byssochlamys spectabilis (strain No. 5 / NBRC 109023)</name>
    <name type="common">Paecilomyces variotii</name>
    <dbReference type="NCBI Taxonomy" id="1356009"/>
    <lineage>
        <taxon>Eukaryota</taxon>
        <taxon>Fungi</taxon>
        <taxon>Dikarya</taxon>
        <taxon>Ascomycota</taxon>
        <taxon>Pezizomycotina</taxon>
        <taxon>Eurotiomycetes</taxon>
        <taxon>Eurotiomycetidae</taxon>
        <taxon>Eurotiales</taxon>
        <taxon>Thermoascaceae</taxon>
        <taxon>Paecilomyces</taxon>
    </lineage>
</organism>
<dbReference type="Gene3D" id="1.10.510.10">
    <property type="entry name" value="Transferase(Phosphotransferase) domain 1"/>
    <property type="match status" value="1"/>
</dbReference>
<feature type="compositionally biased region" description="Polar residues" evidence="4">
    <location>
        <begin position="411"/>
        <end position="424"/>
    </location>
</feature>
<dbReference type="GO" id="GO:0004674">
    <property type="term" value="F:protein serine/threonine kinase activity"/>
    <property type="evidence" value="ECO:0007669"/>
    <property type="project" value="TreeGrafter"/>
</dbReference>
<gene>
    <name evidence="7" type="ORF">PVAR5_3734</name>
</gene>
<comment type="caution">
    <text evidence="7">The sequence shown here is derived from an EMBL/GenBank/DDBJ whole genome shotgun (WGS) entry which is preliminary data.</text>
</comment>
<feature type="binding site" evidence="3">
    <location>
        <position position="590"/>
    </location>
    <ligand>
        <name>ATP</name>
        <dbReference type="ChEBI" id="CHEBI:30616"/>
    </ligand>
</feature>
<evidence type="ECO:0000256" key="2">
    <source>
        <dbReference type="ARBA" id="ARBA00022840"/>
    </source>
</evidence>
<dbReference type="GO" id="GO:0000226">
    <property type="term" value="P:microtubule cytoskeleton organization"/>
    <property type="evidence" value="ECO:0007669"/>
    <property type="project" value="TreeGrafter"/>
</dbReference>
<feature type="region of interest" description="Disordered" evidence="4">
    <location>
        <begin position="1"/>
        <end position="71"/>
    </location>
</feature>
<evidence type="ECO:0000256" key="3">
    <source>
        <dbReference type="PROSITE-ProRule" id="PRU10141"/>
    </source>
</evidence>
<feature type="region of interest" description="Disordered" evidence="4">
    <location>
        <begin position="494"/>
        <end position="545"/>
    </location>
</feature>
<dbReference type="EMBL" id="BAUL01000115">
    <property type="protein sequence ID" value="GAD95095.1"/>
    <property type="molecule type" value="Genomic_DNA"/>
</dbReference>
<name>V5HYL8_BYSSN</name>
<dbReference type="InterPro" id="IPR000719">
    <property type="entry name" value="Prot_kinase_dom"/>
</dbReference>
<dbReference type="HOGENOM" id="CLU_015975_0_0_1"/>
<keyword evidence="1 3" id="KW-0547">Nucleotide-binding</keyword>
<keyword evidence="5" id="KW-1133">Transmembrane helix</keyword>
<keyword evidence="8" id="KW-1185">Reference proteome</keyword>
<dbReference type="PANTHER" id="PTHR24346">
    <property type="entry name" value="MAP/MICROTUBULE AFFINITY-REGULATING KINASE"/>
    <property type="match status" value="1"/>
</dbReference>
<evidence type="ECO:0000256" key="4">
    <source>
        <dbReference type="SAM" id="MobiDB-lite"/>
    </source>
</evidence>
<feature type="region of interest" description="Disordered" evidence="4">
    <location>
        <begin position="723"/>
        <end position="749"/>
    </location>
</feature>
<keyword evidence="7" id="KW-0808">Transferase</keyword>
<dbReference type="AlphaFoldDB" id="V5HYL8"/>
<dbReference type="PANTHER" id="PTHR24346:SF76">
    <property type="entry name" value="NON-SPECIFIC SERINE_THREONINE PROTEIN KINASE"/>
    <property type="match status" value="1"/>
</dbReference>
<feature type="compositionally biased region" description="Polar residues" evidence="4">
    <location>
        <begin position="517"/>
        <end position="534"/>
    </location>
</feature>
<feature type="compositionally biased region" description="Basic and acidic residues" evidence="4">
    <location>
        <begin position="449"/>
        <end position="458"/>
    </location>
</feature>
<dbReference type="SMART" id="SM00220">
    <property type="entry name" value="S_TKc"/>
    <property type="match status" value="1"/>
</dbReference>
<accession>V5HYL8</accession>